<dbReference type="OrthoDB" id="428307at2"/>
<dbReference type="AlphaFoldDB" id="A0A1M6NS09"/>
<dbReference type="Proteomes" id="UP000184171">
    <property type="component" value="Unassembled WGS sequence"/>
</dbReference>
<evidence type="ECO:0000313" key="1">
    <source>
        <dbReference type="EMBL" id="SHJ98428.1"/>
    </source>
</evidence>
<protein>
    <recommendedName>
        <fullName evidence="3">DUF2288 domain-containing protein</fullName>
    </recommendedName>
</protein>
<dbReference type="EMBL" id="FQZT01000032">
    <property type="protein sequence ID" value="SHJ98428.1"/>
    <property type="molecule type" value="Genomic_DNA"/>
</dbReference>
<evidence type="ECO:0008006" key="3">
    <source>
        <dbReference type="Google" id="ProtNLM"/>
    </source>
</evidence>
<organism evidence="1 2">
    <name type="scientific">Malonomonas rubra DSM 5091</name>
    <dbReference type="NCBI Taxonomy" id="1122189"/>
    <lineage>
        <taxon>Bacteria</taxon>
        <taxon>Pseudomonadati</taxon>
        <taxon>Thermodesulfobacteriota</taxon>
        <taxon>Desulfuromonadia</taxon>
        <taxon>Desulfuromonadales</taxon>
        <taxon>Geopsychrobacteraceae</taxon>
        <taxon>Malonomonas</taxon>
    </lineage>
</organism>
<keyword evidence="2" id="KW-1185">Reference proteome</keyword>
<evidence type="ECO:0000313" key="2">
    <source>
        <dbReference type="Proteomes" id="UP000184171"/>
    </source>
</evidence>
<dbReference type="Pfam" id="PF10052">
    <property type="entry name" value="DUF2288"/>
    <property type="match status" value="1"/>
</dbReference>
<accession>A0A1M6NS09</accession>
<gene>
    <name evidence="1" type="ORF">SAMN02745165_03688</name>
</gene>
<proteinExistence type="predicted"/>
<reference evidence="1 2" key="1">
    <citation type="submission" date="2016-11" db="EMBL/GenBank/DDBJ databases">
        <authorList>
            <person name="Jaros S."/>
            <person name="Januszkiewicz K."/>
            <person name="Wedrychowicz H."/>
        </authorList>
    </citation>
    <scope>NUCLEOTIDE SEQUENCE [LARGE SCALE GENOMIC DNA]</scope>
    <source>
        <strain evidence="1 2">DSM 5091</strain>
    </source>
</reference>
<dbReference type="InterPro" id="IPR018741">
    <property type="entry name" value="DUF2288"/>
</dbReference>
<name>A0A1M6NS09_MALRU</name>
<dbReference type="RefSeq" id="WP_072910184.1">
    <property type="nucleotide sequence ID" value="NZ_FQZT01000032.1"/>
</dbReference>
<sequence>MSELLDRLKTDLAEVPWKDLRIHLQRDAIIIVADDLDLVTVALAVAEDNKPQVEGWITAGQLVKPTAEQAEAWESELEKPFRVLIVQPFILVQPVSHA</sequence>
<dbReference type="STRING" id="1122189.SAMN02745165_03688"/>